<protein>
    <submittedName>
        <fullName evidence="1">AlpA family phage regulatory protein</fullName>
    </submittedName>
</protein>
<dbReference type="Pfam" id="PF05930">
    <property type="entry name" value="Phage_AlpA"/>
    <property type="match status" value="1"/>
</dbReference>
<proteinExistence type="predicted"/>
<dbReference type="PANTHER" id="PTHR36154:SF1">
    <property type="entry name" value="DNA-BINDING TRANSCRIPTIONAL ACTIVATOR ALPA"/>
    <property type="match status" value="1"/>
</dbReference>
<keyword evidence="2" id="KW-1185">Reference proteome</keyword>
<dbReference type="InterPro" id="IPR009061">
    <property type="entry name" value="DNA-bd_dom_put_sf"/>
</dbReference>
<dbReference type="InterPro" id="IPR052931">
    <property type="entry name" value="Prophage_regulatory_activator"/>
</dbReference>
<dbReference type="PANTHER" id="PTHR36154">
    <property type="entry name" value="DNA-BINDING TRANSCRIPTIONAL ACTIVATOR ALPA"/>
    <property type="match status" value="1"/>
</dbReference>
<evidence type="ECO:0000313" key="1">
    <source>
        <dbReference type="EMBL" id="MYL97240.1"/>
    </source>
</evidence>
<dbReference type="AlphaFoldDB" id="A0A7X4K6J5"/>
<comment type="caution">
    <text evidence="1">The sequence shown here is derived from an EMBL/GenBank/DDBJ whole genome shotgun (WGS) entry which is preliminary data.</text>
</comment>
<dbReference type="RefSeq" id="WP_160984979.1">
    <property type="nucleotide sequence ID" value="NZ_WVTD01000003.1"/>
</dbReference>
<organism evidence="1 2">
    <name type="scientific">Novosphingobium silvae</name>
    <dbReference type="NCBI Taxonomy" id="2692619"/>
    <lineage>
        <taxon>Bacteria</taxon>
        <taxon>Pseudomonadati</taxon>
        <taxon>Pseudomonadota</taxon>
        <taxon>Alphaproteobacteria</taxon>
        <taxon>Sphingomonadales</taxon>
        <taxon>Sphingomonadaceae</taxon>
        <taxon>Novosphingobium</taxon>
    </lineage>
</organism>
<dbReference type="SUPFAM" id="SSF46955">
    <property type="entry name" value="Putative DNA-binding domain"/>
    <property type="match status" value="1"/>
</dbReference>
<reference evidence="1 2" key="1">
    <citation type="submission" date="2019-12" db="EMBL/GenBank/DDBJ databases">
        <authorList>
            <person name="Feng G."/>
            <person name="Zhu H."/>
        </authorList>
    </citation>
    <scope>NUCLEOTIDE SEQUENCE [LARGE SCALE GENOMIC DNA]</scope>
    <source>
        <strain evidence="1 2">FGD1</strain>
    </source>
</reference>
<dbReference type="EMBL" id="WVTD01000003">
    <property type="protein sequence ID" value="MYL97240.1"/>
    <property type="molecule type" value="Genomic_DNA"/>
</dbReference>
<accession>A0A7X4K6J5</accession>
<name>A0A7X4K6J5_9SPHN</name>
<sequence length="74" mass="8265">MSNAPRGNSLLRLAEVKARTGLSRTTIYRRINTNTFPKPVRISAGLVAWYESEIDRWVGAPMDWSELSSNEAGV</sequence>
<dbReference type="Gene3D" id="1.10.238.160">
    <property type="match status" value="1"/>
</dbReference>
<dbReference type="Proteomes" id="UP000465810">
    <property type="component" value="Unassembled WGS sequence"/>
</dbReference>
<evidence type="ECO:0000313" key="2">
    <source>
        <dbReference type="Proteomes" id="UP000465810"/>
    </source>
</evidence>
<dbReference type="InterPro" id="IPR010260">
    <property type="entry name" value="AlpA"/>
</dbReference>
<gene>
    <name evidence="1" type="ORF">GR702_05570</name>
</gene>